<evidence type="ECO:0000313" key="2">
    <source>
        <dbReference type="Proteomes" id="UP000199087"/>
    </source>
</evidence>
<name>A0A0U1P1H0_9BACI</name>
<dbReference type="PANTHER" id="PTHR34387:SF1">
    <property type="entry name" value="PERIPLASMIC IMMUNOGENIC PROTEIN"/>
    <property type="match status" value="1"/>
</dbReference>
<dbReference type="Pfam" id="PF04402">
    <property type="entry name" value="SIMPL"/>
    <property type="match status" value="1"/>
</dbReference>
<gene>
    <name evidence="1" type="ORF">BN000_04081</name>
</gene>
<dbReference type="STRING" id="1499688.BN000_04081"/>
<dbReference type="EMBL" id="CVRB01000004">
    <property type="protein sequence ID" value="CRK84081.1"/>
    <property type="molecule type" value="Genomic_DNA"/>
</dbReference>
<protein>
    <submittedName>
        <fullName evidence="1">Outer membrane protein</fullName>
    </submittedName>
</protein>
<keyword evidence="2" id="KW-1185">Reference proteome</keyword>
<dbReference type="Gene3D" id="3.30.110.170">
    <property type="entry name" value="Protein of unknown function (DUF541), domain 1"/>
    <property type="match status" value="1"/>
</dbReference>
<evidence type="ECO:0000313" key="1">
    <source>
        <dbReference type="EMBL" id="CRK84081.1"/>
    </source>
</evidence>
<dbReference type="GO" id="GO:0006974">
    <property type="term" value="P:DNA damage response"/>
    <property type="evidence" value="ECO:0007669"/>
    <property type="project" value="TreeGrafter"/>
</dbReference>
<dbReference type="PANTHER" id="PTHR34387">
    <property type="entry name" value="SLR1258 PROTEIN"/>
    <property type="match status" value="1"/>
</dbReference>
<proteinExistence type="predicted"/>
<dbReference type="AlphaFoldDB" id="A0A0U1P1H0"/>
<dbReference type="InterPro" id="IPR007497">
    <property type="entry name" value="SIMPL/DUF541"/>
</dbReference>
<dbReference type="Proteomes" id="UP000199087">
    <property type="component" value="Unassembled WGS sequence"/>
</dbReference>
<dbReference type="InterPro" id="IPR052022">
    <property type="entry name" value="26kDa_periplasmic_antigen"/>
</dbReference>
<dbReference type="OrthoDB" id="9785192at2"/>
<reference evidence="2" key="1">
    <citation type="submission" date="2015-05" db="EMBL/GenBank/DDBJ databases">
        <authorList>
            <person name="Urmite Genomes"/>
        </authorList>
    </citation>
    <scope>NUCLEOTIDE SEQUENCE [LARGE SCALE GENOMIC DNA]</scope>
    <source>
        <strain evidence="2">LF1</strain>
    </source>
</reference>
<dbReference type="Gene3D" id="3.30.70.2970">
    <property type="entry name" value="Protein of unknown function (DUF541), domain 2"/>
    <property type="match status" value="1"/>
</dbReference>
<organism evidence="1 2">
    <name type="scientific">Neobacillus massiliamazoniensis</name>
    <dbReference type="NCBI Taxonomy" id="1499688"/>
    <lineage>
        <taxon>Bacteria</taxon>
        <taxon>Bacillati</taxon>
        <taxon>Bacillota</taxon>
        <taxon>Bacilli</taxon>
        <taxon>Bacillales</taxon>
        <taxon>Bacillaceae</taxon>
        <taxon>Neobacillus</taxon>
    </lineage>
</organism>
<sequence length="226" mass="25137">MKGDKIVFNYPPPNRNGHPPKGHLIKVTGEGEIAALPDTASINLGVITENKELVASQQQNSKEISKVIQSLLLLGIPKNHLQTFDYRIESVYDYVQGKQIFRGYKITNLLKVKIEDLSMIGKIVDTAVHNGANYVSNVQFTLKDKESFYQQALILAINNATEKAKTIAKTINVTLIPTPILVQEADTAIKPFYSHHETFVKGVTSTQIEPGELLIKANIAAEFQYF</sequence>
<accession>A0A0U1P1H0</accession>